<dbReference type="PROSITE" id="PS50113">
    <property type="entry name" value="PAC"/>
    <property type="match status" value="7"/>
</dbReference>
<dbReference type="PROSITE" id="PS50109">
    <property type="entry name" value="HIS_KIN"/>
    <property type="match status" value="1"/>
</dbReference>
<keyword evidence="2" id="KW-0808">Transferase</keyword>
<evidence type="ECO:0000313" key="10">
    <source>
        <dbReference type="EMBL" id="MBD2544876.1"/>
    </source>
</evidence>
<dbReference type="InterPro" id="IPR003594">
    <property type="entry name" value="HATPase_dom"/>
</dbReference>
<gene>
    <name evidence="10" type="ORF">H6G72_13720</name>
</gene>
<evidence type="ECO:0000313" key="11">
    <source>
        <dbReference type="Proteomes" id="UP000641954"/>
    </source>
</evidence>
<dbReference type="InterPro" id="IPR000014">
    <property type="entry name" value="PAS"/>
</dbReference>
<dbReference type="Proteomes" id="UP000641954">
    <property type="component" value="Unassembled WGS sequence"/>
</dbReference>
<dbReference type="EMBL" id="JACJSK010000017">
    <property type="protein sequence ID" value="MBD2544876.1"/>
    <property type="molecule type" value="Genomic_DNA"/>
</dbReference>
<dbReference type="Pfam" id="PF08448">
    <property type="entry name" value="PAS_4"/>
    <property type="match status" value="4"/>
</dbReference>
<evidence type="ECO:0000256" key="4">
    <source>
        <dbReference type="ARBA" id="ARBA00022777"/>
    </source>
</evidence>
<dbReference type="CDD" id="cd00130">
    <property type="entry name" value="PAS"/>
    <property type="match status" value="6"/>
</dbReference>
<feature type="domain" description="PAS" evidence="8">
    <location>
        <begin position="476"/>
        <end position="550"/>
    </location>
</feature>
<keyword evidence="1" id="KW-0597">Phosphoprotein</keyword>
<dbReference type="Pfam" id="PF08447">
    <property type="entry name" value="PAS_3"/>
    <property type="match status" value="1"/>
</dbReference>
<evidence type="ECO:0000256" key="5">
    <source>
        <dbReference type="ARBA" id="ARBA00022840"/>
    </source>
</evidence>
<dbReference type="Pfam" id="PF02518">
    <property type="entry name" value="HATPase_c"/>
    <property type="match status" value="1"/>
</dbReference>
<dbReference type="InterPro" id="IPR013767">
    <property type="entry name" value="PAS_fold"/>
</dbReference>
<dbReference type="SMART" id="SM00086">
    <property type="entry name" value="PAC"/>
    <property type="match status" value="6"/>
</dbReference>
<accession>A0ABR8EH00</accession>
<feature type="domain" description="PAC" evidence="9">
    <location>
        <begin position="931"/>
        <end position="981"/>
    </location>
</feature>
<evidence type="ECO:0000256" key="1">
    <source>
        <dbReference type="ARBA" id="ARBA00022553"/>
    </source>
</evidence>
<dbReference type="InterPro" id="IPR011495">
    <property type="entry name" value="Sig_transdc_His_kin_sub2_dim/P"/>
</dbReference>
<sequence>MINFNIDNPKKSGNPECVNQGNAPTLPDLTFVIDVLPSGDFLFVRVNSRYETVMGKSKEMISGKTLSQVFPEAIAQKIAANFNYCIELNQSIAYEEYWPVEGEKNLWITTLVPLINEASAASQNQGEKDQIDRGDRAVIIPENDNTPDLIYRLVGVSINLTECQNNQKLSISPEPPCFEEIENNLIQTQTPLEAALKNSAIAVFQQDRQLRYTWVYNPHDINAEAVLGKTDLELLPPEDALHLVEIKQRVLDTGISHREEVNVTMQGEVNFYDLTVDPLYDSSRNLIGVTCATMNITERKRSELALKQAYQRLKCYLDNTPLAVIEFTGYFQLQKWSKTAEKIFGWTAEELVGKYLKDWQFIQPQDMKLIHQKIYKLVKKGETVNFICHHHYTKEGSLRSCEWYNSTLRDESGNVIAILSLIQDVTYRISLEKKLKKSLKKIKIKTKKIENQQNINVNLNTINKQTNQEIFFRTQAHDLVQKIADTTPQLLYIFNVILQHNIYANERHREFFGCSPEEIQRQGFAFFVERLHPDDMEKMTALSERLAKAKDGEVLENEFRVKNAHGEWRWLHTWDVILSRTPDGLPETMLGTAVDISDRKQTEETLQFQAQLLNNVRESIVVTDLMGYIIYWSPASTTLYGYTPEEVMGKRVTFIVEPHEAAEEEARIQQVTETGYWSGQYWQKRKDGSSFWANTSLSLAKDRLGKPFALIGVDRDITALKQAQEQLYQREQEFKALVENSPDIIARFDRQFRHVYVNPAVERVTGIYPEIFIGKTNEELGMSPDLLLVWNQTIGRVFDTGEDQLIEFEFSTSRGVKTYQSHLVPEYGRDGSVEFVMALSRDITELKQVKEELRSSRDFLDAVLETANEGITVSNQQGQFIIYNHKMQEITGYSKEEAEHTDYFSWIYADSLHRTQALAARNAAFRGKNISNQDWQILHKDGSTRTVLISTKLLTYDRQKWLISMVRDISDRYRAEEALRQSEEKYRVLVETLPYGIREIDLSGRITLINSAGLQMLGYQLNELQGKSIWSLAAGESQPEHLATYFRNLINHKLPPSIYTTQHRRKDGSIIDVEVAWNYRLDRSGEVIGFVSVITDITARKQAEQQLQASLQEKELLLKEVHHRVKNNLQVISSIFSLQSMYIQDPQILSILAESQNRIRSMALIHEKLYQSNNLAKVDFADYLKSLTRNLFDSYNVSPNLIGLNLQVNNVDLNLDTAIACGLLINELVSNALKHGFPYREPGQGKARMGEITIVFTQISQGTLFLEVRDNGVGLPKDLNIAETNSLGLRLVRALTRQLRGQLEMQNQGGTVFQLTFPQPQEFRRF</sequence>
<comment type="caution">
    <text evidence="10">The sequence shown here is derived from an EMBL/GenBank/DDBJ whole genome shotgun (WGS) entry which is preliminary data.</text>
</comment>
<proteinExistence type="predicted"/>
<keyword evidence="5" id="KW-0067">ATP-binding</keyword>
<dbReference type="InterPro" id="IPR000700">
    <property type="entry name" value="PAS-assoc_C"/>
</dbReference>
<evidence type="ECO:0000256" key="3">
    <source>
        <dbReference type="ARBA" id="ARBA00022741"/>
    </source>
</evidence>
<feature type="domain" description="Histidine kinase" evidence="7">
    <location>
        <begin position="1120"/>
        <end position="1321"/>
    </location>
</feature>
<dbReference type="PANTHER" id="PTHR43065:SF23">
    <property type="entry name" value="SENSOR HISTIDINE KINASE PDTAS"/>
    <property type="match status" value="1"/>
</dbReference>
<feature type="domain" description="PAC" evidence="9">
    <location>
        <begin position="677"/>
        <end position="729"/>
    </location>
</feature>
<dbReference type="InterPro" id="IPR001610">
    <property type="entry name" value="PAC"/>
</dbReference>
<feature type="domain" description="PAS" evidence="8">
    <location>
        <begin position="309"/>
        <end position="381"/>
    </location>
</feature>
<evidence type="ECO:0000259" key="9">
    <source>
        <dbReference type="PROSITE" id="PS50113"/>
    </source>
</evidence>
<feature type="domain" description="PAC" evidence="9">
    <location>
        <begin position="1057"/>
        <end position="1109"/>
    </location>
</feature>
<keyword evidence="3" id="KW-0547">Nucleotide-binding</keyword>
<dbReference type="SUPFAM" id="SSF55874">
    <property type="entry name" value="ATPase domain of HSP90 chaperone/DNA topoisomerase II/histidine kinase"/>
    <property type="match status" value="1"/>
</dbReference>
<dbReference type="Pfam" id="PF07568">
    <property type="entry name" value="HisKA_2"/>
    <property type="match status" value="1"/>
</dbReference>
<dbReference type="Gene3D" id="3.30.565.10">
    <property type="entry name" value="Histidine kinase-like ATPase, C-terminal domain"/>
    <property type="match status" value="1"/>
</dbReference>
<evidence type="ECO:0000259" key="8">
    <source>
        <dbReference type="PROSITE" id="PS50112"/>
    </source>
</evidence>
<keyword evidence="4" id="KW-0418">Kinase</keyword>
<dbReference type="InterPro" id="IPR013656">
    <property type="entry name" value="PAS_4"/>
</dbReference>
<dbReference type="Pfam" id="PF13426">
    <property type="entry name" value="PAS_9"/>
    <property type="match status" value="1"/>
</dbReference>
<dbReference type="SMART" id="SM00387">
    <property type="entry name" value="HATPase_c"/>
    <property type="match status" value="1"/>
</dbReference>
<protein>
    <submittedName>
        <fullName evidence="10">PAS domain S-box protein</fullName>
    </submittedName>
</protein>
<dbReference type="InterPro" id="IPR036890">
    <property type="entry name" value="HATPase_C_sf"/>
</dbReference>
<dbReference type="InterPro" id="IPR035965">
    <property type="entry name" value="PAS-like_dom_sf"/>
</dbReference>
<feature type="domain" description="PAS" evidence="8">
    <location>
        <begin position="730"/>
        <end position="776"/>
    </location>
</feature>
<evidence type="ECO:0000256" key="6">
    <source>
        <dbReference type="ARBA" id="ARBA00023012"/>
    </source>
</evidence>
<dbReference type="InterPro" id="IPR005467">
    <property type="entry name" value="His_kinase_dom"/>
</dbReference>
<dbReference type="Gene3D" id="3.30.450.20">
    <property type="entry name" value="PAS domain"/>
    <property type="match status" value="8"/>
</dbReference>
<dbReference type="SMART" id="SM00091">
    <property type="entry name" value="PAS"/>
    <property type="match status" value="8"/>
</dbReference>
<keyword evidence="11" id="KW-1185">Reference proteome</keyword>
<dbReference type="PANTHER" id="PTHR43065">
    <property type="entry name" value="SENSOR HISTIDINE KINASE"/>
    <property type="match status" value="1"/>
</dbReference>
<feature type="domain" description="PAC" evidence="9">
    <location>
        <begin position="256"/>
        <end position="308"/>
    </location>
</feature>
<organism evidence="10 11">
    <name type="scientific">Planktothricoides raciborskii FACHB-1370</name>
    <dbReference type="NCBI Taxonomy" id="2949576"/>
    <lineage>
        <taxon>Bacteria</taxon>
        <taxon>Bacillati</taxon>
        <taxon>Cyanobacteriota</taxon>
        <taxon>Cyanophyceae</taxon>
        <taxon>Oscillatoriophycideae</taxon>
        <taxon>Oscillatoriales</taxon>
        <taxon>Oscillatoriaceae</taxon>
        <taxon>Planktothricoides</taxon>
    </lineage>
</organism>
<feature type="domain" description="PAS" evidence="8">
    <location>
        <begin position="982"/>
        <end position="1053"/>
    </location>
</feature>
<evidence type="ECO:0000256" key="2">
    <source>
        <dbReference type="ARBA" id="ARBA00022679"/>
    </source>
</evidence>
<dbReference type="PROSITE" id="PS50112">
    <property type="entry name" value="PAS"/>
    <property type="match status" value="6"/>
</dbReference>
<feature type="domain" description="PAC" evidence="9">
    <location>
        <begin position="382"/>
        <end position="437"/>
    </location>
</feature>
<feature type="domain" description="PAS" evidence="8">
    <location>
        <begin position="856"/>
        <end position="897"/>
    </location>
</feature>
<feature type="domain" description="PAC" evidence="9">
    <location>
        <begin position="804"/>
        <end position="855"/>
    </location>
</feature>
<dbReference type="RefSeq" id="WP_190878679.1">
    <property type="nucleotide sequence ID" value="NZ_JACJSK010000017.1"/>
</dbReference>
<name>A0ABR8EH00_9CYAN</name>
<keyword evidence="6" id="KW-0902">Two-component regulatory system</keyword>
<feature type="domain" description="PAS" evidence="8">
    <location>
        <begin position="605"/>
        <end position="675"/>
    </location>
</feature>
<evidence type="ECO:0000259" key="7">
    <source>
        <dbReference type="PROSITE" id="PS50109"/>
    </source>
</evidence>
<dbReference type="NCBIfam" id="TIGR00229">
    <property type="entry name" value="sensory_box"/>
    <property type="match status" value="7"/>
</dbReference>
<feature type="domain" description="PAC" evidence="9">
    <location>
        <begin position="555"/>
        <end position="608"/>
    </location>
</feature>
<reference evidence="10 11" key="1">
    <citation type="journal article" date="2020" name="ISME J.">
        <title>Comparative genomics reveals insights into cyanobacterial evolution and habitat adaptation.</title>
        <authorList>
            <person name="Chen M.Y."/>
            <person name="Teng W.K."/>
            <person name="Zhao L."/>
            <person name="Hu C.X."/>
            <person name="Zhou Y.K."/>
            <person name="Han B.P."/>
            <person name="Song L.R."/>
            <person name="Shu W.S."/>
        </authorList>
    </citation>
    <scope>NUCLEOTIDE SEQUENCE [LARGE SCALE GENOMIC DNA]</scope>
    <source>
        <strain evidence="10 11">FACHB-1370</strain>
    </source>
</reference>
<dbReference type="SUPFAM" id="SSF55785">
    <property type="entry name" value="PYP-like sensor domain (PAS domain)"/>
    <property type="match status" value="8"/>
</dbReference>
<dbReference type="Pfam" id="PF00989">
    <property type="entry name" value="PAS"/>
    <property type="match status" value="2"/>
</dbReference>
<dbReference type="InterPro" id="IPR013655">
    <property type="entry name" value="PAS_fold_3"/>
</dbReference>